<name>A0AA96RLI1_9BACL</name>
<dbReference type="PANTHER" id="PTHR42686:SF1">
    <property type="entry name" value="GH17980P-RELATED"/>
    <property type="match status" value="1"/>
</dbReference>
<dbReference type="SUPFAM" id="SSF51430">
    <property type="entry name" value="NAD(P)-linked oxidoreductase"/>
    <property type="match status" value="1"/>
</dbReference>
<reference evidence="2" key="1">
    <citation type="submission" date="2022-02" db="EMBL/GenBank/DDBJ databases">
        <title>Paenibacillus sp. MBLB1832 Whole Genome Shotgun Sequencing.</title>
        <authorList>
            <person name="Hwang C.Y."/>
            <person name="Cho E.-S."/>
            <person name="Seo M.-J."/>
        </authorList>
    </citation>
    <scope>NUCLEOTIDE SEQUENCE</scope>
    <source>
        <strain evidence="2">MBLB1832</strain>
    </source>
</reference>
<gene>
    <name evidence="2" type="ORF">MJB10_04555</name>
</gene>
<feature type="domain" description="NADP-dependent oxidoreductase" evidence="1">
    <location>
        <begin position="15"/>
        <end position="291"/>
    </location>
</feature>
<dbReference type="InterPro" id="IPR023210">
    <property type="entry name" value="NADP_OxRdtase_dom"/>
</dbReference>
<evidence type="ECO:0000259" key="1">
    <source>
        <dbReference type="Pfam" id="PF00248"/>
    </source>
</evidence>
<dbReference type="GO" id="GO:0016491">
    <property type="term" value="F:oxidoreductase activity"/>
    <property type="evidence" value="ECO:0007669"/>
    <property type="project" value="InterPro"/>
</dbReference>
<evidence type="ECO:0000313" key="2">
    <source>
        <dbReference type="EMBL" id="WNR45411.1"/>
    </source>
</evidence>
<protein>
    <submittedName>
        <fullName evidence="2">Aldo/keto reductase</fullName>
    </submittedName>
</protein>
<dbReference type="Proteomes" id="UP001304650">
    <property type="component" value="Chromosome"/>
</dbReference>
<proteinExistence type="predicted"/>
<dbReference type="GO" id="GO:0005829">
    <property type="term" value="C:cytosol"/>
    <property type="evidence" value="ECO:0007669"/>
    <property type="project" value="TreeGrafter"/>
</dbReference>
<dbReference type="InterPro" id="IPR020471">
    <property type="entry name" value="AKR"/>
</dbReference>
<evidence type="ECO:0000313" key="3">
    <source>
        <dbReference type="Proteomes" id="UP001304650"/>
    </source>
</evidence>
<dbReference type="EMBL" id="CP130319">
    <property type="protein sequence ID" value="WNR45411.1"/>
    <property type="molecule type" value="Genomic_DNA"/>
</dbReference>
<dbReference type="Gene3D" id="3.20.20.100">
    <property type="entry name" value="NADP-dependent oxidoreductase domain"/>
    <property type="match status" value="1"/>
</dbReference>
<dbReference type="PANTHER" id="PTHR42686">
    <property type="entry name" value="GH17980P-RELATED"/>
    <property type="match status" value="1"/>
</dbReference>
<keyword evidence="3" id="KW-1185">Reference proteome</keyword>
<dbReference type="InterPro" id="IPR036812">
    <property type="entry name" value="NAD(P)_OxRdtase_dom_sf"/>
</dbReference>
<dbReference type="RefSeq" id="WP_314802135.1">
    <property type="nucleotide sequence ID" value="NZ_CP130319.1"/>
</dbReference>
<organism evidence="2 3">
    <name type="scientific">Paenibacillus roseopurpureus</name>
    <dbReference type="NCBI Taxonomy" id="2918901"/>
    <lineage>
        <taxon>Bacteria</taxon>
        <taxon>Bacillati</taxon>
        <taxon>Bacillota</taxon>
        <taxon>Bacilli</taxon>
        <taxon>Bacillales</taxon>
        <taxon>Paenibacillaceae</taxon>
        <taxon>Paenibacillus</taxon>
    </lineage>
</organism>
<dbReference type="Pfam" id="PF00248">
    <property type="entry name" value="Aldo_ket_red"/>
    <property type="match status" value="1"/>
</dbReference>
<accession>A0AA96RLI1</accession>
<sequence>MKYNVLGRTGLQVSRLGLGGAPLAGDFGKTDTREIQHMIHGALDTGINFIDTAPKYGNGESERRIGQALRGRRNGVILATKAAKSDEIYTYEVIYQSVETSLRLLQTDWIDLIQLHDVESQSYDGVMQEALPALLKLQEEGKIRYIGVTTRNLPLLKRYMQTGMFDTIQFYTRYMLIDHTAKDEVIPLAKQLDIGVINGSVLGLGLLADKPAPFLNEEIKNKAQSRMEQIAFLRQGDNGGLIEPGMRFSLGNPDIHVTLTGADSPEVLQMNAAYCDGKALDTHDMRKIYELFDKDPLFT</sequence>
<dbReference type="AlphaFoldDB" id="A0AA96RLI1"/>
<dbReference type="KEGG" id="proo:MJB10_04555"/>